<gene>
    <name evidence="2" type="ORF">EXIGLDRAFT_783618</name>
</gene>
<dbReference type="InParanoid" id="A0A166MYR4"/>
<evidence type="ECO:0000313" key="3">
    <source>
        <dbReference type="Proteomes" id="UP000077266"/>
    </source>
</evidence>
<proteinExistence type="predicted"/>
<keyword evidence="3" id="KW-1185">Reference proteome</keyword>
<feature type="region of interest" description="Disordered" evidence="1">
    <location>
        <begin position="282"/>
        <end position="308"/>
    </location>
</feature>
<evidence type="ECO:0000313" key="2">
    <source>
        <dbReference type="EMBL" id="KZV78561.1"/>
    </source>
</evidence>
<dbReference type="Proteomes" id="UP000077266">
    <property type="component" value="Unassembled WGS sequence"/>
</dbReference>
<sequence length="344" mass="38478">MSPQELEDRARTLGPLLCAALRGNTNAAKRYMHFFSDQINDEHSHKLAAKLCKEHFGKLETIVSRVVKKVTPVDGHNTNSKDAKVSKRTTMSGQTNVDIVRDKDKQIPLDMNKLVQKLRELPTRWMFINYPNRYIMNEAELAETVLRHMIAPAVIAINTLLKAKPAKIIGVGIRAQFFSRSGRKGVQYFDHVLVVPGTRGHLKRLAIQRKGYLLLKDLYEAIDLIIERKVAQKVEDLVSIKTWLPQVTRYCITLEPKDLCKQSMAVDGKAFIPMKWTGPLKRDDKTGTPRGGQYKIDTWTTESDEGGGEGVALSSATLSLGYLISQGLAVDQVTRGCPAINILA</sequence>
<organism evidence="2 3">
    <name type="scientific">Exidia glandulosa HHB12029</name>
    <dbReference type="NCBI Taxonomy" id="1314781"/>
    <lineage>
        <taxon>Eukaryota</taxon>
        <taxon>Fungi</taxon>
        <taxon>Dikarya</taxon>
        <taxon>Basidiomycota</taxon>
        <taxon>Agaricomycotina</taxon>
        <taxon>Agaricomycetes</taxon>
        <taxon>Auriculariales</taxon>
        <taxon>Exidiaceae</taxon>
        <taxon>Exidia</taxon>
    </lineage>
</organism>
<dbReference type="EMBL" id="KV426840">
    <property type="protein sequence ID" value="KZV78561.1"/>
    <property type="molecule type" value="Genomic_DNA"/>
</dbReference>
<evidence type="ECO:0000256" key="1">
    <source>
        <dbReference type="SAM" id="MobiDB-lite"/>
    </source>
</evidence>
<reference evidence="2 3" key="1">
    <citation type="journal article" date="2016" name="Mol. Biol. Evol.">
        <title>Comparative Genomics of Early-Diverging Mushroom-Forming Fungi Provides Insights into the Origins of Lignocellulose Decay Capabilities.</title>
        <authorList>
            <person name="Nagy L.G."/>
            <person name="Riley R."/>
            <person name="Tritt A."/>
            <person name="Adam C."/>
            <person name="Daum C."/>
            <person name="Floudas D."/>
            <person name="Sun H."/>
            <person name="Yadav J.S."/>
            <person name="Pangilinan J."/>
            <person name="Larsson K.H."/>
            <person name="Matsuura K."/>
            <person name="Barry K."/>
            <person name="Labutti K."/>
            <person name="Kuo R."/>
            <person name="Ohm R.A."/>
            <person name="Bhattacharya S.S."/>
            <person name="Shirouzu T."/>
            <person name="Yoshinaga Y."/>
            <person name="Martin F.M."/>
            <person name="Grigoriev I.V."/>
            <person name="Hibbett D.S."/>
        </authorList>
    </citation>
    <scope>NUCLEOTIDE SEQUENCE [LARGE SCALE GENOMIC DNA]</scope>
    <source>
        <strain evidence="2 3">HHB12029</strain>
    </source>
</reference>
<name>A0A166MYR4_EXIGL</name>
<protein>
    <submittedName>
        <fullName evidence="2">Uncharacterized protein</fullName>
    </submittedName>
</protein>
<dbReference type="AlphaFoldDB" id="A0A166MYR4"/>
<accession>A0A166MYR4</accession>